<dbReference type="GO" id="GO:0005774">
    <property type="term" value="C:vacuolar membrane"/>
    <property type="evidence" value="ECO:0007669"/>
    <property type="project" value="TreeGrafter"/>
</dbReference>
<dbReference type="FunFam" id="3.40.50.300:FF:000287">
    <property type="entry name" value="Multidrug ABC transporter ATP-binding protein"/>
    <property type="match status" value="1"/>
</dbReference>
<evidence type="ECO:0000256" key="4">
    <source>
        <dbReference type="ARBA" id="ARBA00022741"/>
    </source>
</evidence>
<evidence type="ECO:0000256" key="8">
    <source>
        <dbReference type="ARBA" id="ARBA00024363"/>
    </source>
</evidence>
<feature type="compositionally biased region" description="Polar residues" evidence="9">
    <location>
        <begin position="193"/>
        <end position="208"/>
    </location>
</feature>
<evidence type="ECO:0000256" key="7">
    <source>
        <dbReference type="ARBA" id="ARBA00023136"/>
    </source>
</evidence>
<keyword evidence="4" id="KW-0547">Nucleotide-binding</keyword>
<keyword evidence="5" id="KW-0067">ATP-binding</keyword>
<evidence type="ECO:0000256" key="6">
    <source>
        <dbReference type="ARBA" id="ARBA00022989"/>
    </source>
</evidence>
<feature type="transmembrane region" description="Helical" evidence="10">
    <location>
        <begin position="426"/>
        <end position="448"/>
    </location>
</feature>
<dbReference type="GO" id="GO:0016887">
    <property type="term" value="F:ATP hydrolysis activity"/>
    <property type="evidence" value="ECO:0007669"/>
    <property type="project" value="InterPro"/>
</dbReference>
<feature type="transmembrane region" description="Helical" evidence="10">
    <location>
        <begin position="505"/>
        <end position="533"/>
    </location>
</feature>
<gene>
    <name evidence="13" type="ORF">TI39_contig419g00019</name>
</gene>
<feature type="transmembrane region" description="Helical" evidence="10">
    <location>
        <begin position="401"/>
        <end position="420"/>
    </location>
</feature>
<dbReference type="InterPro" id="IPR003593">
    <property type="entry name" value="AAA+_ATPase"/>
</dbReference>
<evidence type="ECO:0000313" key="14">
    <source>
        <dbReference type="Proteomes" id="UP000033647"/>
    </source>
</evidence>
<evidence type="ECO:0000256" key="10">
    <source>
        <dbReference type="SAM" id="Phobius"/>
    </source>
</evidence>
<feature type="transmembrane region" description="Helical" evidence="10">
    <location>
        <begin position="148"/>
        <end position="170"/>
    </location>
</feature>
<feature type="region of interest" description="Disordered" evidence="9">
    <location>
        <begin position="942"/>
        <end position="978"/>
    </location>
</feature>
<feature type="domain" description="ABC transmembrane type-1" evidence="12">
    <location>
        <begin position="286"/>
        <end position="571"/>
    </location>
</feature>
<dbReference type="EMBL" id="LAFY01000411">
    <property type="protein sequence ID" value="KJX98303.1"/>
    <property type="molecule type" value="Genomic_DNA"/>
</dbReference>
<keyword evidence="6 10" id="KW-1133">Transmembrane helix</keyword>
<keyword evidence="7 10" id="KW-0472">Membrane</keyword>
<dbReference type="CDD" id="cd18583">
    <property type="entry name" value="ABC_6TM_HMT1"/>
    <property type="match status" value="1"/>
</dbReference>
<evidence type="ECO:0000259" key="12">
    <source>
        <dbReference type="PROSITE" id="PS50929"/>
    </source>
</evidence>
<protein>
    <submittedName>
        <fullName evidence="13">Vacuolar ABC heavy metal transporter like protein</fullName>
    </submittedName>
</protein>
<dbReference type="AlphaFoldDB" id="A0A0F4GM23"/>
<evidence type="ECO:0000256" key="3">
    <source>
        <dbReference type="ARBA" id="ARBA00022692"/>
    </source>
</evidence>
<keyword evidence="2" id="KW-0813">Transport</keyword>
<keyword evidence="3 10" id="KW-0812">Transmembrane</keyword>
<dbReference type="InterPro" id="IPR003439">
    <property type="entry name" value="ABC_transporter-like_ATP-bd"/>
</dbReference>
<dbReference type="InterPro" id="IPR011527">
    <property type="entry name" value="ABC1_TM_dom"/>
</dbReference>
<reference evidence="13 14" key="1">
    <citation type="submission" date="2015-03" db="EMBL/GenBank/DDBJ databases">
        <title>RNA-seq based gene annotation and comparative genomics of four Zymoseptoria species reveal species-specific pathogenicity related genes and transposable element activity.</title>
        <authorList>
            <person name="Grandaubert J."/>
            <person name="Bhattacharyya A."/>
            <person name="Stukenbrock E.H."/>
        </authorList>
    </citation>
    <scope>NUCLEOTIDE SEQUENCE [LARGE SCALE GENOMIC DNA]</scope>
    <source>
        <strain evidence="13 14">Zb18110</strain>
    </source>
</reference>
<evidence type="ECO:0000256" key="1">
    <source>
        <dbReference type="ARBA" id="ARBA00004141"/>
    </source>
</evidence>
<evidence type="ECO:0000313" key="13">
    <source>
        <dbReference type="EMBL" id="KJX98303.1"/>
    </source>
</evidence>
<dbReference type="PANTHER" id="PTHR24221:SF651">
    <property type="entry name" value="HEAVY METAL TOLERANCE PROTEIN"/>
    <property type="match status" value="1"/>
</dbReference>
<dbReference type="PANTHER" id="PTHR24221">
    <property type="entry name" value="ATP-BINDING CASSETTE SUB-FAMILY B"/>
    <property type="match status" value="1"/>
</dbReference>
<dbReference type="PROSITE" id="PS00211">
    <property type="entry name" value="ABC_TRANSPORTER_1"/>
    <property type="match status" value="1"/>
</dbReference>
<feature type="transmembrane region" description="Helical" evidence="10">
    <location>
        <begin position="117"/>
        <end position="136"/>
    </location>
</feature>
<dbReference type="InterPro" id="IPR027417">
    <property type="entry name" value="P-loop_NTPase"/>
</dbReference>
<sequence>MLASSSAEMALAVLHYLAPIITAVYFVSAKITAVCLLQEPEPRSGTKSRRFPAIALQLIAVCTAVAEAVSTILQAVRQPGWAAEQDYVIFLVIFIAVHLCLALGLAETVSPLWHPYFGAWVIAFFYEVGLLSLASTSGKTDEYATTRLVLAAVRASALLLLCLGVLWFALRDRMRGIKLDEESEALLAENGNGHANGNRTNGRLNGSTIKPPPSSTEEASGDATEDDEMCGMDSDSEEPDRDKELKELQKKRLQQSGSWLNYLKEFKIFIPMLLPWKDRLVQACFLIIGIIIIAERVLNILKPRQLGIIVDELTTSAGSGDVPWHSIGLWILYASLSSGAGISLIKNVAQVPVQQYGYKAISTTAFRHIMGLSMDFHNEKNSGELIRAIEQGSRLQDLVDFILFDVAPMFFDLIVAFVYVAVLFDIYMSLILFAVGVSYVFVGTKVTLWSMKQRRDYNAAWRSESKVQNEAINNWQTVSHFNRGDYEAERYSNTVDTFMAAEWRYYLAFFMGGGAQSFVMLIGRLAVTVLAIWRVARGRAPVGHLITLISYWGSIEGPLGNVSYSIRKVSQMLTDSERLLQLLTTKATVTTDPGAPDITVTAGEVIFDDVSFSYDVRKSTLKNVAFTVKPGQTVALVGETGGGKSTILKMLYRYYDVASGAIRIDGQDIRHVTLDSLRDSFGLVPQDPALFNVSLMENIKYARLDATDEEVHDACRAAAIHDKIMTFPDKYKALVGERGVKLSGGELQRVSIARAILRQPKIVLLDEATSMIDAETEAVIQEAFKRLTAHRTTFIVAHRLSTIQHADLILVINDGEIVERGTHEELFRKKGKYVALWSKQLSKDVKEVEAELDVVPEGEEEELLVRVGDEIGQGKDASDHTTESRSGKRMGFGWLHCDALFREEKPLFDTADSAVSTADRANTAEADITIEKKLEEMKNEWTKSASAVSFADRANETETDTTTEKDLEETKTGRKSVR</sequence>
<dbReference type="PROSITE" id="PS50893">
    <property type="entry name" value="ABC_TRANSPORTER_2"/>
    <property type="match status" value="1"/>
</dbReference>
<feature type="domain" description="ABC transporter" evidence="11">
    <location>
        <begin position="605"/>
        <end position="839"/>
    </location>
</feature>
<dbReference type="InterPro" id="IPR017871">
    <property type="entry name" value="ABC_transporter-like_CS"/>
</dbReference>
<name>A0A0F4GM23_9PEZI</name>
<dbReference type="PROSITE" id="PS50929">
    <property type="entry name" value="ABC_TM1F"/>
    <property type="match status" value="1"/>
</dbReference>
<evidence type="ECO:0000256" key="9">
    <source>
        <dbReference type="SAM" id="MobiDB-lite"/>
    </source>
</evidence>
<comment type="similarity">
    <text evidence="8">Belongs to the ABC transporter superfamily. ABCB family. Heavy Metal importer (TC 3.A.1.210) subfamily.</text>
</comment>
<feature type="transmembrane region" description="Helical" evidence="10">
    <location>
        <begin position="87"/>
        <end position="105"/>
    </location>
</feature>
<evidence type="ECO:0000256" key="2">
    <source>
        <dbReference type="ARBA" id="ARBA00022448"/>
    </source>
</evidence>
<proteinExistence type="inferred from homology"/>
<comment type="caution">
    <text evidence="13">The sequence shown here is derived from an EMBL/GenBank/DDBJ whole genome shotgun (WGS) entry which is preliminary data.</text>
</comment>
<feature type="transmembrane region" description="Helical" evidence="10">
    <location>
        <begin position="53"/>
        <end position="75"/>
    </location>
</feature>
<feature type="transmembrane region" description="Helical" evidence="10">
    <location>
        <begin position="280"/>
        <end position="298"/>
    </location>
</feature>
<dbReference type="Pfam" id="PF00005">
    <property type="entry name" value="ABC_tran"/>
    <property type="match status" value="1"/>
</dbReference>
<feature type="region of interest" description="Disordered" evidence="9">
    <location>
        <begin position="190"/>
        <end position="244"/>
    </location>
</feature>
<dbReference type="Gene3D" id="3.40.50.300">
    <property type="entry name" value="P-loop containing nucleotide triphosphate hydrolases"/>
    <property type="match status" value="1"/>
</dbReference>
<dbReference type="InterPro" id="IPR036640">
    <property type="entry name" value="ABC1_TM_sf"/>
</dbReference>
<accession>A0A0F4GM23</accession>
<dbReference type="Pfam" id="PF00664">
    <property type="entry name" value="ABC_membrane"/>
    <property type="match status" value="1"/>
</dbReference>
<dbReference type="GO" id="GO:0140359">
    <property type="term" value="F:ABC-type transporter activity"/>
    <property type="evidence" value="ECO:0007669"/>
    <property type="project" value="InterPro"/>
</dbReference>
<feature type="compositionally biased region" description="Basic and acidic residues" evidence="9">
    <location>
        <begin position="962"/>
        <end position="972"/>
    </location>
</feature>
<evidence type="ECO:0000259" key="11">
    <source>
        <dbReference type="PROSITE" id="PS50893"/>
    </source>
</evidence>
<dbReference type="Proteomes" id="UP000033647">
    <property type="component" value="Unassembled WGS sequence"/>
</dbReference>
<dbReference type="OrthoDB" id="6500128at2759"/>
<dbReference type="SMART" id="SM00382">
    <property type="entry name" value="AAA"/>
    <property type="match status" value="1"/>
</dbReference>
<comment type="subcellular location">
    <subcellularLocation>
        <location evidence="1">Membrane</location>
        <topology evidence="1">Multi-pass membrane protein</topology>
    </subcellularLocation>
</comment>
<evidence type="ECO:0000256" key="5">
    <source>
        <dbReference type="ARBA" id="ARBA00022840"/>
    </source>
</evidence>
<organism evidence="13 14">
    <name type="scientific">Zymoseptoria brevis</name>
    <dbReference type="NCBI Taxonomy" id="1047168"/>
    <lineage>
        <taxon>Eukaryota</taxon>
        <taxon>Fungi</taxon>
        <taxon>Dikarya</taxon>
        <taxon>Ascomycota</taxon>
        <taxon>Pezizomycotina</taxon>
        <taxon>Dothideomycetes</taxon>
        <taxon>Dothideomycetidae</taxon>
        <taxon>Mycosphaerellales</taxon>
        <taxon>Mycosphaerellaceae</taxon>
        <taxon>Zymoseptoria</taxon>
    </lineage>
</organism>
<dbReference type="SUPFAM" id="SSF52540">
    <property type="entry name" value="P-loop containing nucleoside triphosphate hydrolases"/>
    <property type="match status" value="1"/>
</dbReference>
<dbReference type="Gene3D" id="1.20.1560.10">
    <property type="entry name" value="ABC transporter type 1, transmembrane domain"/>
    <property type="match status" value="1"/>
</dbReference>
<dbReference type="SUPFAM" id="SSF90123">
    <property type="entry name" value="ABC transporter transmembrane region"/>
    <property type="match status" value="1"/>
</dbReference>
<dbReference type="STRING" id="1047168.A0A0F4GM23"/>
<keyword evidence="14" id="KW-1185">Reference proteome</keyword>
<dbReference type="GO" id="GO:0005524">
    <property type="term" value="F:ATP binding"/>
    <property type="evidence" value="ECO:0007669"/>
    <property type="project" value="UniProtKB-KW"/>
</dbReference>
<feature type="compositionally biased region" description="Acidic residues" evidence="9">
    <location>
        <begin position="219"/>
        <end position="239"/>
    </location>
</feature>
<dbReference type="InterPro" id="IPR039421">
    <property type="entry name" value="Type_1_exporter"/>
</dbReference>